<evidence type="ECO:0000256" key="1">
    <source>
        <dbReference type="ARBA" id="ARBA00022441"/>
    </source>
</evidence>
<keyword evidence="1" id="KW-0880">Kelch repeat</keyword>
<evidence type="ECO:0000256" key="3">
    <source>
        <dbReference type="SAM" id="Phobius"/>
    </source>
</evidence>
<comment type="caution">
    <text evidence="4">The sequence shown here is derived from an EMBL/GenBank/DDBJ whole genome shotgun (WGS) entry which is preliminary data.</text>
</comment>
<proteinExistence type="predicted"/>
<dbReference type="InterPro" id="IPR011043">
    <property type="entry name" value="Gal_Oxase/kelch_b-propeller"/>
</dbReference>
<sequence>MPFTWSKYLETSETITKSPDTIPRMFLSVPPFKNSSMFHRSVRVVVPCQAPSILNSNDNSFHMTTHPGFTIKMPGEFEHENREKLGLLAKLGKFAVKGAGPVVGFMFDISFDPGNNVVSSFSSWGLTVKNKARMSQAGFDPSELSRPQIITGCDQRVIMRNILQHAVDPNQGITGDLEGIVLKNGHTIWICGDCMDCLLQGKNISEQDYLTLPQYKSLMKKESEVEVTLRNLSSVIIFTRVLKNYKDVQRMTIRIDSNCFEASERTRERRNISIESHFEELGRTIRQQKLLTDLKIYGNSISGTMYAGLYCALMSYSLQSLHVSGIPNFLEHKNISRRSRFLWKLERIELENVNVSTSIAANNLRTLIRRSLTKLAVVRAGFTSDSLTSLFKDDPKAFAELKHLNLSHNDLMAEDVIKLLRVVLANRSPKLEYLDFSGNPRIGETQYDTIRQMMMDKEYSSQSYVPASCSFANSVFIEGQAMYIQGGSNNTDRNETMLGQMFAIDLSTSWKASTPAYRPSKALSEYPAGPVANAITRDNKNWFIMFNKTAYTFNFESSSWSSIEHNLDFDKGWHIRAATDPNTGKIYVPGGRLDAVTSDRSMLVYDESTKEFQGIPMPPALVPLRQSSTTWASSLNSMVIVGGYNTDTNTTRADIYAYSPEKNWTTLATTGEMPSSRRLSCIVSAYSGTKLVLFGGQPDRTVSRVAAPAQGDIYTLDLNTLAWTRGNDAGLAGARLAHSCAVSGDYLIAWGGYSTLTDAILNDTIVYNLKTAEWVDEYIPPSKSGSSKGAVIGGTVAAVVVIVALVGGLFWHRRRLQQQRLSKMSTGHTNPAREDSKPVELATQTVYQGLNVFIDGQALYVLGGKHVKTEVLLSQMFQLDLTTSWSTSNPAFRKLPDGYTDFSMPNALTADKQTWFILSNRTAYAYKLETSIWMTLDEDSDISMKHGNAATTDPDTGRIYALNGYSDLWGGKQSMMIYSASNNTFYYTSMQPSLLEKRLYAVTWSPALKGMIIFGGMDLNTNISTSDLLLYQPKEGWRLLETKGDIPPARRSHCVVPAYSGSKMVLFGGNGNHAPTSEGSRTLGDIYILDVPSLTWTRGSDIGLAGARWGHACAMSNDYFIAWGGSTLSTAMLYDTIVYDLKSASWTTEYVYLPPPKQMDKKVIVIGC</sequence>
<dbReference type="SUPFAM" id="SSF63825">
    <property type="entry name" value="YWTD domain"/>
    <property type="match status" value="1"/>
</dbReference>
<name>A0A9P6ILC2_9FUNG</name>
<evidence type="ECO:0000313" key="5">
    <source>
        <dbReference type="Proteomes" id="UP000749646"/>
    </source>
</evidence>
<dbReference type="OrthoDB" id="432528at2759"/>
<keyword evidence="5" id="KW-1185">Reference proteome</keyword>
<dbReference type="SUPFAM" id="SSF50965">
    <property type="entry name" value="Galactose oxidase, central domain"/>
    <property type="match status" value="1"/>
</dbReference>
<feature type="non-terminal residue" evidence="4">
    <location>
        <position position="1"/>
    </location>
</feature>
<accession>A0A9P6ILC2</accession>
<feature type="transmembrane region" description="Helical" evidence="3">
    <location>
        <begin position="790"/>
        <end position="811"/>
    </location>
</feature>
<organism evidence="4 5">
    <name type="scientific">Modicella reniformis</name>
    <dbReference type="NCBI Taxonomy" id="1440133"/>
    <lineage>
        <taxon>Eukaryota</taxon>
        <taxon>Fungi</taxon>
        <taxon>Fungi incertae sedis</taxon>
        <taxon>Mucoromycota</taxon>
        <taxon>Mortierellomycotina</taxon>
        <taxon>Mortierellomycetes</taxon>
        <taxon>Mortierellales</taxon>
        <taxon>Mortierellaceae</taxon>
        <taxon>Modicella</taxon>
    </lineage>
</organism>
<dbReference type="Gene3D" id="3.80.10.10">
    <property type="entry name" value="Ribonuclease Inhibitor"/>
    <property type="match status" value="1"/>
</dbReference>
<keyword evidence="3" id="KW-0812">Transmembrane</keyword>
<dbReference type="PANTHER" id="PTHR46093:SF3">
    <property type="entry name" value="ACYL-COA-BINDING DOMAIN-CONTAINING PROTEIN 4"/>
    <property type="match status" value="1"/>
</dbReference>
<dbReference type="Gene3D" id="1.20.5.510">
    <property type="entry name" value="Single helix bin"/>
    <property type="match status" value="1"/>
</dbReference>
<dbReference type="InterPro" id="IPR015915">
    <property type="entry name" value="Kelch-typ_b-propeller"/>
</dbReference>
<dbReference type="Proteomes" id="UP000749646">
    <property type="component" value="Unassembled WGS sequence"/>
</dbReference>
<reference evidence="4" key="1">
    <citation type="journal article" date="2020" name="Fungal Divers.">
        <title>Resolving the Mortierellaceae phylogeny through synthesis of multi-gene phylogenetics and phylogenomics.</title>
        <authorList>
            <person name="Vandepol N."/>
            <person name="Liber J."/>
            <person name="Desiro A."/>
            <person name="Na H."/>
            <person name="Kennedy M."/>
            <person name="Barry K."/>
            <person name="Grigoriev I.V."/>
            <person name="Miller A.N."/>
            <person name="O'Donnell K."/>
            <person name="Stajich J.E."/>
            <person name="Bonito G."/>
        </authorList>
    </citation>
    <scope>NUCLEOTIDE SEQUENCE</scope>
    <source>
        <strain evidence="4">MES-2147</strain>
    </source>
</reference>
<dbReference type="SUPFAM" id="SSF52047">
    <property type="entry name" value="RNI-like"/>
    <property type="match status" value="1"/>
</dbReference>
<dbReference type="AlphaFoldDB" id="A0A9P6ILC2"/>
<gene>
    <name evidence="4" type="ORF">BGZ65_002573</name>
</gene>
<dbReference type="EMBL" id="JAAAHW010009791">
    <property type="protein sequence ID" value="KAF9936284.1"/>
    <property type="molecule type" value="Genomic_DNA"/>
</dbReference>
<dbReference type="PANTHER" id="PTHR46093">
    <property type="entry name" value="ACYL-COA-BINDING DOMAIN-CONTAINING PROTEIN 5"/>
    <property type="match status" value="1"/>
</dbReference>
<keyword evidence="3" id="KW-1133">Transmembrane helix</keyword>
<keyword evidence="2" id="KW-0677">Repeat</keyword>
<evidence type="ECO:0000313" key="4">
    <source>
        <dbReference type="EMBL" id="KAF9936284.1"/>
    </source>
</evidence>
<dbReference type="Pfam" id="PF24681">
    <property type="entry name" value="Kelch_KLHDC2_KLHL20_DRC7"/>
    <property type="match status" value="2"/>
</dbReference>
<dbReference type="SUPFAM" id="SSF117281">
    <property type="entry name" value="Kelch motif"/>
    <property type="match status" value="1"/>
</dbReference>
<keyword evidence="3" id="KW-0472">Membrane</keyword>
<protein>
    <submittedName>
        <fullName evidence="4">Uncharacterized protein</fullName>
    </submittedName>
</protein>
<dbReference type="InterPro" id="IPR032675">
    <property type="entry name" value="LRR_dom_sf"/>
</dbReference>
<evidence type="ECO:0000256" key="2">
    <source>
        <dbReference type="ARBA" id="ARBA00022737"/>
    </source>
</evidence>
<dbReference type="Gene3D" id="2.120.10.80">
    <property type="entry name" value="Kelch-type beta propeller"/>
    <property type="match status" value="2"/>
</dbReference>